<dbReference type="InterPro" id="IPR032677">
    <property type="entry name" value="GTP_cyclohydro_II"/>
</dbReference>
<comment type="pathway">
    <text evidence="2">Cofactor biosynthesis; riboflavin biosynthesis; 5-amino-6-(D-ribitylamino)uracil from GTP: step 1/4.</text>
</comment>
<keyword evidence="8" id="KW-0378">Hydrolase</keyword>
<proteinExistence type="evidence at transcript level"/>
<dbReference type="GO" id="GO:0005525">
    <property type="term" value="F:GTP binding"/>
    <property type="evidence" value="ECO:0007669"/>
    <property type="project" value="UniProtKB-KW"/>
</dbReference>
<evidence type="ECO:0000313" key="13">
    <source>
        <dbReference type="EMBL" id="AML77545.1"/>
    </source>
</evidence>
<organism evidence="13">
    <name type="scientific">Cyanoptyche gloeocystis</name>
    <dbReference type="NCBI Taxonomy" id="77922"/>
    <lineage>
        <taxon>Eukaryota</taxon>
        <taxon>Glaucocystophyceae</taxon>
        <taxon>Glaucocystophyceae incertae sedis</taxon>
        <taxon>Cyanoptyche</taxon>
    </lineage>
</organism>
<dbReference type="NCBIfam" id="TIGR00229">
    <property type="entry name" value="sensory_box"/>
    <property type="match status" value="1"/>
</dbReference>
<dbReference type="Pfam" id="PF00925">
    <property type="entry name" value="GTP_cyclohydro2"/>
    <property type="match status" value="1"/>
</dbReference>
<dbReference type="InterPro" id="IPR036144">
    <property type="entry name" value="RibA-like_sf"/>
</dbReference>
<evidence type="ECO:0000256" key="8">
    <source>
        <dbReference type="ARBA" id="ARBA00022801"/>
    </source>
</evidence>
<dbReference type="NCBIfam" id="NF001591">
    <property type="entry name" value="PRK00393.1"/>
    <property type="match status" value="1"/>
</dbReference>
<sequence>MVQVVSSKTVTSKAAQNFLRGRGSREGVVVTNAREIIIYVSDEFSRLTGYSRHEIIGRNCRFLQGSDTDPEAVSEIRQAIRERRECRVGLLNYRKDGSQFWNLLSITPIRNRRGQVTSFAGALMMMALVPTPFTDSQLFASSFPLTETETPIDAEILSEHFFFPRKRVTAKLLAVIPRTDFVAETILPTSKGPFRLRAYRDRHIPGYEPVALISGHVEGMKDVILRVHDQCVTSEVFGSLKCDCKDQLDYSMEFIRDQGAGLVIYLQQEGRGIGLANKIAAYRMQELGYDTVDANRVLGLPDDSRDYHAVKDILDELNIQSVRLLTNNPRKIDRLTSLGACVSSRIPIVLPTNEFSAGYLSAKAARMGHILETRTMVVTEHSHGSRECGSLL</sequence>
<evidence type="ECO:0000256" key="7">
    <source>
        <dbReference type="ARBA" id="ARBA00022741"/>
    </source>
</evidence>
<dbReference type="AlphaFoldDB" id="A0A126WYF6"/>
<dbReference type="CDD" id="cd00130">
    <property type="entry name" value="PAS"/>
    <property type="match status" value="1"/>
</dbReference>
<feature type="domain" description="PAS" evidence="12">
    <location>
        <begin position="28"/>
        <end position="82"/>
    </location>
</feature>
<dbReference type="CDD" id="cd00641">
    <property type="entry name" value="GTP_cyclohydro2"/>
    <property type="match status" value="1"/>
</dbReference>
<dbReference type="Gene3D" id="3.30.450.20">
    <property type="entry name" value="PAS domain"/>
    <property type="match status" value="1"/>
</dbReference>
<evidence type="ECO:0000256" key="11">
    <source>
        <dbReference type="ARBA" id="ARBA00049295"/>
    </source>
</evidence>
<dbReference type="GO" id="GO:0003935">
    <property type="term" value="F:GTP cyclohydrolase II activity"/>
    <property type="evidence" value="ECO:0007669"/>
    <property type="project" value="UniProtKB-EC"/>
</dbReference>
<evidence type="ECO:0000259" key="12">
    <source>
        <dbReference type="PROSITE" id="PS50112"/>
    </source>
</evidence>
<keyword evidence="6" id="KW-0479">Metal-binding</keyword>
<evidence type="ECO:0000256" key="9">
    <source>
        <dbReference type="ARBA" id="ARBA00022833"/>
    </source>
</evidence>
<keyword evidence="7" id="KW-0547">Nucleotide-binding</keyword>
<evidence type="ECO:0000256" key="1">
    <source>
        <dbReference type="ARBA" id="ARBA00001947"/>
    </source>
</evidence>
<dbReference type="GO" id="GO:0008686">
    <property type="term" value="F:3,4-dihydroxy-2-butanone-4-phosphate synthase activity"/>
    <property type="evidence" value="ECO:0007669"/>
    <property type="project" value="TreeGrafter"/>
</dbReference>
<evidence type="ECO:0000256" key="10">
    <source>
        <dbReference type="ARBA" id="ARBA00023134"/>
    </source>
</evidence>
<dbReference type="GO" id="GO:0046872">
    <property type="term" value="F:metal ion binding"/>
    <property type="evidence" value="ECO:0007669"/>
    <property type="project" value="UniProtKB-KW"/>
</dbReference>
<dbReference type="InterPro" id="IPR000926">
    <property type="entry name" value="RibA"/>
</dbReference>
<accession>A0A126WYF6</accession>
<evidence type="ECO:0000256" key="3">
    <source>
        <dbReference type="ARBA" id="ARBA00005520"/>
    </source>
</evidence>
<name>A0A126WYF6_9EUKA</name>
<dbReference type="Pfam" id="PF13426">
    <property type="entry name" value="PAS_9"/>
    <property type="match status" value="1"/>
</dbReference>
<dbReference type="PANTHER" id="PTHR21327">
    <property type="entry name" value="GTP CYCLOHYDROLASE II-RELATED"/>
    <property type="match status" value="1"/>
</dbReference>
<keyword evidence="10" id="KW-0342">GTP-binding</keyword>
<comment type="catalytic activity">
    <reaction evidence="11">
        <text>GTP + 4 H2O = 2,5-diamino-6-hydroxy-4-(5-phosphoribosylamino)-pyrimidine + formate + 2 phosphate + 3 H(+)</text>
        <dbReference type="Rhea" id="RHEA:23704"/>
        <dbReference type="ChEBI" id="CHEBI:15377"/>
        <dbReference type="ChEBI" id="CHEBI:15378"/>
        <dbReference type="ChEBI" id="CHEBI:15740"/>
        <dbReference type="ChEBI" id="CHEBI:37565"/>
        <dbReference type="ChEBI" id="CHEBI:43474"/>
        <dbReference type="ChEBI" id="CHEBI:58614"/>
        <dbReference type="EC" id="3.5.4.25"/>
    </reaction>
</comment>
<evidence type="ECO:0000256" key="4">
    <source>
        <dbReference type="ARBA" id="ARBA00012762"/>
    </source>
</evidence>
<dbReference type="SUPFAM" id="SSF55785">
    <property type="entry name" value="PYP-like sensor domain (PAS domain)"/>
    <property type="match status" value="1"/>
</dbReference>
<evidence type="ECO:0000256" key="2">
    <source>
        <dbReference type="ARBA" id="ARBA00004853"/>
    </source>
</evidence>
<dbReference type="SUPFAM" id="SSF142695">
    <property type="entry name" value="RibA-like"/>
    <property type="match status" value="1"/>
</dbReference>
<dbReference type="GO" id="GO:0009231">
    <property type="term" value="P:riboflavin biosynthetic process"/>
    <property type="evidence" value="ECO:0007669"/>
    <property type="project" value="UniProtKB-KW"/>
</dbReference>
<comment type="similarity">
    <text evidence="3">In the N-terminal section; belongs to the DHBP synthase family.</text>
</comment>
<dbReference type="EMBL" id="KU699626">
    <property type="protein sequence ID" value="AML77545.1"/>
    <property type="molecule type" value="mRNA"/>
</dbReference>
<dbReference type="InterPro" id="IPR035965">
    <property type="entry name" value="PAS-like_dom_sf"/>
</dbReference>
<dbReference type="EC" id="3.5.4.25" evidence="4"/>
<dbReference type="FunFam" id="3.40.50.10990:FF:000001">
    <property type="entry name" value="Riboflavin biosynthesis protein RibBA"/>
    <property type="match status" value="1"/>
</dbReference>
<dbReference type="Gene3D" id="3.40.50.10990">
    <property type="entry name" value="GTP cyclohydrolase II"/>
    <property type="match status" value="1"/>
</dbReference>
<keyword evidence="5" id="KW-0686">Riboflavin biosynthesis</keyword>
<reference evidence="13" key="1">
    <citation type="journal article" date="2016" name="Proc. Natl. Acad. Sci. U.S.A.">
        <title>Functional and topological diversity of LOV domain photoreceptors.</title>
        <authorList>
            <person name="Glantz S.T."/>
            <person name="Carpenter E.J."/>
            <person name="Melkonian M."/>
            <person name="Gardner K.H."/>
            <person name="Boyden E.S."/>
            <person name="Wong G.K."/>
            <person name="Chow B.Y."/>
        </authorList>
    </citation>
    <scope>NUCLEOTIDE SEQUENCE</scope>
    <source>
        <strain evidence="13">JKHA_2016074</strain>
    </source>
</reference>
<dbReference type="SMART" id="SM00091">
    <property type="entry name" value="PAS"/>
    <property type="match status" value="1"/>
</dbReference>
<evidence type="ECO:0000256" key="5">
    <source>
        <dbReference type="ARBA" id="ARBA00022619"/>
    </source>
</evidence>
<protein>
    <recommendedName>
        <fullName evidence="4">GTP cyclohydrolase II</fullName>
        <ecNumber evidence="4">3.5.4.25</ecNumber>
    </recommendedName>
</protein>
<dbReference type="InterPro" id="IPR000014">
    <property type="entry name" value="PAS"/>
</dbReference>
<evidence type="ECO:0000256" key="6">
    <source>
        <dbReference type="ARBA" id="ARBA00022723"/>
    </source>
</evidence>
<dbReference type="HAMAP" id="MF_00179">
    <property type="entry name" value="RibA"/>
    <property type="match status" value="1"/>
</dbReference>
<dbReference type="PROSITE" id="PS50112">
    <property type="entry name" value="PAS"/>
    <property type="match status" value="1"/>
</dbReference>
<dbReference type="GO" id="GO:0005829">
    <property type="term" value="C:cytosol"/>
    <property type="evidence" value="ECO:0007669"/>
    <property type="project" value="TreeGrafter"/>
</dbReference>
<keyword evidence="9" id="KW-0862">Zinc</keyword>
<comment type="cofactor">
    <cofactor evidence="1">
        <name>Zn(2+)</name>
        <dbReference type="ChEBI" id="CHEBI:29105"/>
    </cofactor>
</comment>
<dbReference type="PANTHER" id="PTHR21327:SF47">
    <property type="entry name" value="GTP CYCLOHYDROLASE II DOMAIN-CONTAINING PROTEIN"/>
    <property type="match status" value="1"/>
</dbReference>